<evidence type="ECO:0000313" key="3">
    <source>
        <dbReference type="EMBL" id="TPX39626.1"/>
    </source>
</evidence>
<protein>
    <submittedName>
        <fullName evidence="3">Uncharacterized protein</fullName>
    </submittedName>
</protein>
<reference evidence="3 4" key="1">
    <citation type="journal article" date="2019" name="Sci. Rep.">
        <title>Comparative genomics of chytrid fungi reveal insights into the obligate biotrophic and pathogenic lifestyle of Synchytrium endobioticum.</title>
        <authorList>
            <person name="van de Vossenberg B.T.L.H."/>
            <person name="Warris S."/>
            <person name="Nguyen H.D.T."/>
            <person name="van Gent-Pelzer M.P.E."/>
            <person name="Joly D.L."/>
            <person name="van de Geest H.C."/>
            <person name="Bonants P.J.M."/>
            <person name="Smith D.S."/>
            <person name="Levesque C.A."/>
            <person name="van der Lee T.A.J."/>
        </authorList>
    </citation>
    <scope>NUCLEOTIDE SEQUENCE [LARGE SCALE GENOMIC DNA]</scope>
    <source>
        <strain evidence="3 4">LEV6574</strain>
    </source>
</reference>
<evidence type="ECO:0000256" key="1">
    <source>
        <dbReference type="SAM" id="MobiDB-lite"/>
    </source>
</evidence>
<feature type="chain" id="PRO_5021229576" evidence="2">
    <location>
        <begin position="21"/>
        <end position="884"/>
    </location>
</feature>
<feature type="signal peptide" evidence="2">
    <location>
        <begin position="1"/>
        <end position="20"/>
    </location>
</feature>
<keyword evidence="2" id="KW-0732">Signal</keyword>
<dbReference type="AlphaFoldDB" id="A0A507CLM2"/>
<comment type="caution">
    <text evidence="3">The sequence shown here is derived from an EMBL/GenBank/DDBJ whole genome shotgun (WGS) entry which is preliminary data.</text>
</comment>
<organism evidence="3 4">
    <name type="scientific">Synchytrium endobioticum</name>
    <dbReference type="NCBI Taxonomy" id="286115"/>
    <lineage>
        <taxon>Eukaryota</taxon>
        <taxon>Fungi</taxon>
        <taxon>Fungi incertae sedis</taxon>
        <taxon>Chytridiomycota</taxon>
        <taxon>Chytridiomycota incertae sedis</taxon>
        <taxon>Chytridiomycetes</taxon>
        <taxon>Synchytriales</taxon>
        <taxon>Synchytriaceae</taxon>
        <taxon>Synchytrium</taxon>
    </lineage>
</organism>
<dbReference type="Proteomes" id="UP000320475">
    <property type="component" value="Unassembled WGS sequence"/>
</dbReference>
<sequence length="884" mass="100600">MLTSFIIILVLWHQALPTSAEITDAEYRRYAESLREYRYGMTDDMKKQLQDKLKIQYRKWTDPNDSYGSGITSITELWIENIIPEGIPLTEDHVRGPVKGTMSQSHNEFVWQGLMTLDDFAYVFVDEVYQRELAGFRVLATAYEKRLKDHIRLHFFPYADVSNLLALSAEVSRTYLGQEYPPWVSSFTQVELIKINWLNWCVDELNIDEKLALLTEMDEETLRKSKEELVEALAFSQLAAGRIALIQSALETFNSDHHSIPVAQLVNDMDVLGKAFADYAQNCRSITWKHVIGGRTSDYLGLIYSAPPAAPGLEDGSEAFSHVDFRKVKDIPDYVISLFHLLPPPENVPPEYLDLAATYHFLNRNRCRLVEGKHDQRFESLLADACHLYPIYDGAASAARSPQSAGSTDDGSWAARLLVDAEKLRHTYATAVDARYSFYAEFMREYRHGMTDKKKQLGYELEILYSRWKDPNDPYGNEITSITVLLIQNLLPYSIPVTKETLWEPVEGNSQSHNDFVWEVLGTLFSFTYFSEDCPLEDVHWREVVDLRVWILKHQDQVMDQMRLALGGSHDFFCDIPPDSFDMFDLNDRIARVNEALMSGAIPVVSSLTQAEFIYWSTHSWCVGRGIREIDQIDYRDEHGFHVSVSRRVNALAFSQLVVGRTQLMERSLSAFLEQRRELPQRDWAKGDIDRSGMAVATTQEIRQEYQERARSYMEMWASRWTDALGENVEPYLRTIESEIKKFGRKRGAPLVFLGFNAEDVLQRIPIPENVPQAYLKLAARFNELQYLNHGLPSAKQLRDIYERAASAACSSGGGGPSSNPGMNERIGVDSVAARDHGSSAGHFQGLSQDTSRTMTEHGQASSRENEGQGPGSSTRENRGCILS</sequence>
<name>A0A507CLM2_9FUNG</name>
<dbReference type="EMBL" id="QEAM01000460">
    <property type="protein sequence ID" value="TPX39626.1"/>
    <property type="molecule type" value="Genomic_DNA"/>
</dbReference>
<proteinExistence type="predicted"/>
<evidence type="ECO:0000256" key="2">
    <source>
        <dbReference type="SAM" id="SignalP"/>
    </source>
</evidence>
<feature type="compositionally biased region" description="Polar residues" evidence="1">
    <location>
        <begin position="846"/>
        <end position="863"/>
    </location>
</feature>
<evidence type="ECO:0000313" key="4">
    <source>
        <dbReference type="Proteomes" id="UP000320475"/>
    </source>
</evidence>
<dbReference type="VEuPathDB" id="FungiDB:SeMB42_g05070"/>
<accession>A0A507CLM2</accession>
<gene>
    <name evidence="3" type="ORF">SeLEV6574_g07088</name>
</gene>
<feature type="region of interest" description="Disordered" evidence="1">
    <location>
        <begin position="834"/>
        <end position="884"/>
    </location>
</feature>